<organism evidence="2">
    <name type="scientific">Graphocephala atropunctata</name>
    <dbReference type="NCBI Taxonomy" id="36148"/>
    <lineage>
        <taxon>Eukaryota</taxon>
        <taxon>Metazoa</taxon>
        <taxon>Ecdysozoa</taxon>
        <taxon>Arthropoda</taxon>
        <taxon>Hexapoda</taxon>
        <taxon>Insecta</taxon>
        <taxon>Pterygota</taxon>
        <taxon>Neoptera</taxon>
        <taxon>Paraneoptera</taxon>
        <taxon>Hemiptera</taxon>
        <taxon>Auchenorrhyncha</taxon>
        <taxon>Membracoidea</taxon>
        <taxon>Cicadellidae</taxon>
        <taxon>Cicadellinae</taxon>
        <taxon>Cicadellini</taxon>
        <taxon>Graphocephala</taxon>
    </lineage>
</organism>
<feature type="region of interest" description="Disordered" evidence="1">
    <location>
        <begin position="82"/>
        <end position="145"/>
    </location>
</feature>
<feature type="region of interest" description="Disordered" evidence="1">
    <location>
        <begin position="215"/>
        <end position="260"/>
    </location>
</feature>
<feature type="non-terminal residue" evidence="2">
    <location>
        <position position="275"/>
    </location>
</feature>
<dbReference type="AlphaFoldDB" id="A0A1B6MQ50"/>
<protein>
    <recommendedName>
        <fullName evidence="3">NUC153 domain-containing protein</fullName>
    </recommendedName>
</protein>
<feature type="region of interest" description="Disordered" evidence="1">
    <location>
        <begin position="157"/>
        <end position="179"/>
    </location>
</feature>
<feature type="compositionally biased region" description="Acidic residues" evidence="1">
    <location>
        <begin position="223"/>
        <end position="236"/>
    </location>
</feature>
<reference evidence="2" key="1">
    <citation type="submission" date="2015-11" db="EMBL/GenBank/DDBJ databases">
        <title>De novo transcriptome assembly of four potential Pierce s Disease insect vectors from Arizona vineyards.</title>
        <authorList>
            <person name="Tassone E.E."/>
        </authorList>
    </citation>
    <scope>NUCLEOTIDE SEQUENCE</scope>
</reference>
<feature type="compositionally biased region" description="Polar residues" evidence="1">
    <location>
        <begin position="120"/>
        <end position="145"/>
    </location>
</feature>
<accession>A0A1B6MQ50</accession>
<gene>
    <name evidence="2" type="ORF">g.9403</name>
</gene>
<feature type="compositionally biased region" description="Acidic residues" evidence="1">
    <location>
        <begin position="99"/>
        <end position="114"/>
    </location>
</feature>
<feature type="compositionally biased region" description="Basic and acidic residues" evidence="1">
    <location>
        <begin position="82"/>
        <end position="96"/>
    </location>
</feature>
<dbReference type="GO" id="GO:0006364">
    <property type="term" value="P:rRNA processing"/>
    <property type="evidence" value="ECO:0007669"/>
    <property type="project" value="InterPro"/>
</dbReference>
<dbReference type="EMBL" id="GEBQ01001899">
    <property type="protein sequence ID" value="JAT38078.1"/>
    <property type="molecule type" value="Transcribed_RNA"/>
</dbReference>
<evidence type="ECO:0008006" key="3">
    <source>
        <dbReference type="Google" id="ProtNLM"/>
    </source>
</evidence>
<dbReference type="PANTHER" id="PTHR12202">
    <property type="entry name" value="ESF1 HOMOLOG"/>
    <property type="match status" value="1"/>
</dbReference>
<evidence type="ECO:0000256" key="1">
    <source>
        <dbReference type="SAM" id="MobiDB-lite"/>
    </source>
</evidence>
<dbReference type="GO" id="GO:0003723">
    <property type="term" value="F:RNA binding"/>
    <property type="evidence" value="ECO:0007669"/>
    <property type="project" value="TreeGrafter"/>
</dbReference>
<name>A0A1B6MQ50_9HEMI</name>
<feature type="non-terminal residue" evidence="2">
    <location>
        <position position="1"/>
    </location>
</feature>
<feature type="compositionally biased region" description="Basic and acidic residues" evidence="1">
    <location>
        <begin position="237"/>
        <end position="250"/>
    </location>
</feature>
<sequence length="275" mass="31672">LYHYDHVFLLTTFSRSISLSPVNSYVISMEGIKDARFSHISSDPRFRSTPKSIRKVKLDQRFKSLFTDKRFQVKYSVDKRGRPVDQSSHENFRKYYDLSSDEESSEEEEEDENETKDQQVDQPSSELNNISSKTPKANKWTVTSSSEVDDTNFASEIMLGSNNEKTNKNCEKTQKKSKKQNIVVLNDTDKTEKYRMTDEIKMKLRDPSIDYARGVGALLSESSSEEESSDSESDGEAVDHGWGELDRETETTDESTNRLAVLHMDWDRIRAVDLM</sequence>
<evidence type="ECO:0000313" key="2">
    <source>
        <dbReference type="EMBL" id="JAT38078.1"/>
    </source>
</evidence>
<dbReference type="InterPro" id="IPR039754">
    <property type="entry name" value="Esf1"/>
</dbReference>
<dbReference type="PANTHER" id="PTHR12202:SF0">
    <property type="entry name" value="ESF1 HOMOLOG"/>
    <property type="match status" value="1"/>
</dbReference>
<proteinExistence type="predicted"/>
<feature type="compositionally biased region" description="Basic and acidic residues" evidence="1">
    <location>
        <begin position="165"/>
        <end position="174"/>
    </location>
</feature>